<dbReference type="Proteomes" id="UP001239111">
    <property type="component" value="Chromosome 3"/>
</dbReference>
<keyword evidence="2" id="KW-1185">Reference proteome</keyword>
<sequence>MFARNKQSSGCAQFLAIPSTTSKIHATMKKNFVMILALMLHFTISIALKHHNVKTSTESEINIVVPDELGIDLYLTRATIRKDKGYIYATCESKFLREETKLQKFSPCCTLYLVTPLKQGQTCEFRYTARKSKEISRKEEATIVHSEKFREFLEKNSLCNEWDQCNKFFKSYLGSYLDHDDWLLGNHFTIANKHFFTFTPSVSQTNAESPSYRLDVWGKKYQLIHLFKNGSQKNFELEDLSRYHMHSNSRGFFGSCRMNRSLGPTDQYWCVQYDWRTGESMKMVFKGLKEDRSVNQTFRGVMFTHLSMGKFLFVTVECGDVVCDKFHLTVVNGAGEVEKSVPVAINLKCHAVGQQWAGDHETAKEGRPGGVHIIYSEREAY</sequence>
<protein>
    <submittedName>
        <fullName evidence="1">Uncharacterized protein</fullName>
    </submittedName>
</protein>
<evidence type="ECO:0000313" key="1">
    <source>
        <dbReference type="EMBL" id="KAJ8674145.1"/>
    </source>
</evidence>
<dbReference type="EMBL" id="CM056743">
    <property type="protein sequence ID" value="KAJ8674145.1"/>
    <property type="molecule type" value="Genomic_DNA"/>
</dbReference>
<evidence type="ECO:0000313" key="2">
    <source>
        <dbReference type="Proteomes" id="UP001239111"/>
    </source>
</evidence>
<proteinExistence type="predicted"/>
<gene>
    <name evidence="1" type="ORF">QAD02_005407</name>
</gene>
<comment type="caution">
    <text evidence="1">The sequence shown here is derived from an EMBL/GenBank/DDBJ whole genome shotgun (WGS) entry which is preliminary data.</text>
</comment>
<organism evidence="1 2">
    <name type="scientific">Eretmocerus hayati</name>
    <dbReference type="NCBI Taxonomy" id="131215"/>
    <lineage>
        <taxon>Eukaryota</taxon>
        <taxon>Metazoa</taxon>
        <taxon>Ecdysozoa</taxon>
        <taxon>Arthropoda</taxon>
        <taxon>Hexapoda</taxon>
        <taxon>Insecta</taxon>
        <taxon>Pterygota</taxon>
        <taxon>Neoptera</taxon>
        <taxon>Endopterygota</taxon>
        <taxon>Hymenoptera</taxon>
        <taxon>Apocrita</taxon>
        <taxon>Proctotrupomorpha</taxon>
        <taxon>Chalcidoidea</taxon>
        <taxon>Aphelinidae</taxon>
        <taxon>Aphelininae</taxon>
        <taxon>Eretmocerus</taxon>
    </lineage>
</organism>
<name>A0ACC2NX82_9HYME</name>
<reference evidence="1" key="1">
    <citation type="submission" date="2023-04" db="EMBL/GenBank/DDBJ databases">
        <title>A chromosome-level genome assembly of the parasitoid wasp Eretmocerus hayati.</title>
        <authorList>
            <person name="Zhong Y."/>
            <person name="Liu S."/>
            <person name="Liu Y."/>
        </authorList>
    </citation>
    <scope>NUCLEOTIDE SEQUENCE</scope>
    <source>
        <strain evidence="1">ZJU_SS_LIU_2023</strain>
    </source>
</reference>
<accession>A0ACC2NX82</accession>